<name>A0A176VYC7_MARPO</name>
<comment type="caution">
    <text evidence="2">The sequence shown here is derived from an EMBL/GenBank/DDBJ whole genome shotgun (WGS) entry which is preliminary data.</text>
</comment>
<accession>A0A176VYC7</accession>
<feature type="compositionally biased region" description="Polar residues" evidence="1">
    <location>
        <begin position="723"/>
        <end position="735"/>
    </location>
</feature>
<feature type="compositionally biased region" description="Polar residues" evidence="1">
    <location>
        <begin position="248"/>
        <end position="257"/>
    </location>
</feature>
<reference evidence="2" key="1">
    <citation type="submission" date="2016-03" db="EMBL/GenBank/DDBJ databases">
        <title>Mechanisms controlling the formation of the plant cell surface in tip-growing cells are functionally conserved among land plants.</title>
        <authorList>
            <person name="Honkanen S."/>
            <person name="Jones V.A."/>
            <person name="Morieri G."/>
            <person name="Champion C."/>
            <person name="Hetherington A.J."/>
            <person name="Kelly S."/>
            <person name="Saint-Marcoux D."/>
            <person name="Proust H."/>
            <person name="Prescott H."/>
            <person name="Dolan L."/>
        </authorList>
    </citation>
    <scope>NUCLEOTIDE SEQUENCE [LARGE SCALE GENOMIC DNA]</scope>
    <source>
        <tissue evidence="2">Whole gametophyte</tissue>
    </source>
</reference>
<dbReference type="AlphaFoldDB" id="A0A176VYC7"/>
<feature type="region of interest" description="Disordered" evidence="1">
    <location>
        <begin position="238"/>
        <end position="267"/>
    </location>
</feature>
<dbReference type="Proteomes" id="UP000077202">
    <property type="component" value="Unassembled WGS sequence"/>
</dbReference>
<keyword evidence="3" id="KW-1185">Reference proteome</keyword>
<feature type="region of interest" description="Disordered" evidence="1">
    <location>
        <begin position="712"/>
        <end position="737"/>
    </location>
</feature>
<proteinExistence type="predicted"/>
<sequence>MAGRRKSVGPVNYHELPRKKLQSLCKKHGFPANKTNVAMADALTALLNDPERLASGIDSPAITSRSSYLSSSEIDESPMISPGVDSLPTISESRQEVFQGLRITNLPEIMEIDNASPKAVQLVVKNSETTSLHTSEVTNTMTGDCASEETPLSGSNGREMKLSEKEGKMIEDSSPSEDSKVDMEDIDCSMNLDKTSESFLAGEMIDSSRFGSEMNGIEYSEVIDTMIDVSAECAGPLSESGVREMDFSSENSQTLPDESSRHAGSAFEVSEAKSLACEERCQMDAEPDGTSDEDTVQKSVSTSEKRAQALTPETTVMIEVPVPLSEELKDALDGYSDKFTGTVEVTNVSESWTETLAMNRESLTMDSLKELRQARRHDSTVEKDTDATERLNTEILSFELGETVDSSPLPISVMPHVSNSDLSVSNKDGVRLVVDLNNRGFPVLDMLETDGAIRISSHTSENLKSRAVSQRLPTLSSGFVARTQEEVFGPFKCLNAASLSPKVRRSLGICAPSSFPLPRPTLSSPPRSRNASQNEVENDFSFDVPLNVPVVSPVSLPPPTDEEVRGIARISRCSGSVSEEKEFAVEAESSFVSSDALEAAEYLLRSVSTNYKFMKFGMLTKVTTEDEEIENRSESSSPIAGYVKEIVDLLESNSQEKELMDGPAASRRAEYKQSPLVRSSRIAAEILRASKLGQAKRLEVLAGKRSLWHPALSAGLSDDEPTTVEQESLQSTGSDSFAPDGIAYKTEVYGDAAAQEVPEFPSSGAQTTGVAIMVDDPASPQRDQMDNGDNSFASVLAKVGSINVDGVAVSNSSSNEKAEVLSPTSGVPLGDEKALAEDVLVGNSLPLVSEGKFAEIKYVEIPRPVETNVDCGPISELSWIRKATNLPTPKAQKLNEKVKRPASANVRKFELMERAALNSAKMHGTPKEASSGRCESAYTPLIGVSSTSSSLECQLPRGMNMADAKKNTEVSFLDICWGSKKTPERSVAPLSLRDSNKESSAVILETCSTSPKSPAICLDEILREDSESTGKENLCSKENERLRRHQEEYKIPLTGRSKEKALRAAEMNAAIQREKILKQRRGVEEEERMGTPLKTSLFGRLL</sequence>
<dbReference type="PANTHER" id="PTHR33621:SF2">
    <property type="entry name" value="RIBOSOMAL L1 DOMAIN-CONTAINING PROTEIN"/>
    <property type="match status" value="1"/>
</dbReference>
<dbReference type="PANTHER" id="PTHR33621">
    <property type="entry name" value="ASPARTIC/GLUTAMIC ACID-RICH PROTEIN"/>
    <property type="match status" value="1"/>
</dbReference>
<evidence type="ECO:0000313" key="2">
    <source>
        <dbReference type="EMBL" id="OAE25767.1"/>
    </source>
</evidence>
<organism evidence="2 3">
    <name type="scientific">Marchantia polymorpha subsp. ruderalis</name>
    <dbReference type="NCBI Taxonomy" id="1480154"/>
    <lineage>
        <taxon>Eukaryota</taxon>
        <taxon>Viridiplantae</taxon>
        <taxon>Streptophyta</taxon>
        <taxon>Embryophyta</taxon>
        <taxon>Marchantiophyta</taxon>
        <taxon>Marchantiopsida</taxon>
        <taxon>Marchantiidae</taxon>
        <taxon>Marchantiales</taxon>
        <taxon>Marchantiaceae</taxon>
        <taxon>Marchantia</taxon>
    </lineage>
</organism>
<evidence type="ECO:0000313" key="3">
    <source>
        <dbReference type="Proteomes" id="UP000077202"/>
    </source>
</evidence>
<protein>
    <submittedName>
        <fullName evidence="2">Uncharacterized protein</fullName>
    </submittedName>
</protein>
<feature type="compositionally biased region" description="Acidic residues" evidence="1">
    <location>
        <begin position="285"/>
        <end position="294"/>
    </location>
</feature>
<feature type="region of interest" description="Disordered" evidence="1">
    <location>
        <begin position="283"/>
        <end position="307"/>
    </location>
</feature>
<evidence type="ECO:0000256" key="1">
    <source>
        <dbReference type="SAM" id="MobiDB-lite"/>
    </source>
</evidence>
<gene>
    <name evidence="2" type="ORF">AXG93_4368s2270</name>
</gene>
<dbReference type="EMBL" id="LVLJ01002295">
    <property type="protein sequence ID" value="OAE25767.1"/>
    <property type="molecule type" value="Genomic_DNA"/>
</dbReference>